<evidence type="ECO:0000256" key="5">
    <source>
        <dbReference type="ARBA" id="ARBA00022750"/>
    </source>
</evidence>
<evidence type="ECO:0000256" key="6">
    <source>
        <dbReference type="ARBA" id="ARBA00022801"/>
    </source>
</evidence>
<protein>
    <recommendedName>
        <fullName evidence="9">Lipoprotein signal peptidase</fullName>
        <ecNumber evidence="9">3.4.23.36</ecNumber>
    </recommendedName>
    <alternativeName>
        <fullName evidence="9">Prolipoprotein signal peptidase</fullName>
    </alternativeName>
    <alternativeName>
        <fullName evidence="9">Signal peptidase II</fullName>
        <shortName evidence="9">SPase II</shortName>
    </alternativeName>
</protein>
<proteinExistence type="inferred from homology"/>
<dbReference type="AlphaFoldDB" id="A0A318S506"/>
<dbReference type="HAMAP" id="MF_00161">
    <property type="entry name" value="LspA"/>
    <property type="match status" value="1"/>
</dbReference>
<evidence type="ECO:0000256" key="4">
    <source>
        <dbReference type="ARBA" id="ARBA00022692"/>
    </source>
</evidence>
<evidence type="ECO:0000256" key="3">
    <source>
        <dbReference type="ARBA" id="ARBA00022670"/>
    </source>
</evidence>
<evidence type="ECO:0000256" key="8">
    <source>
        <dbReference type="ARBA" id="ARBA00023136"/>
    </source>
</evidence>
<evidence type="ECO:0000256" key="7">
    <source>
        <dbReference type="ARBA" id="ARBA00022989"/>
    </source>
</evidence>
<accession>A0A318S506</accession>
<comment type="catalytic activity">
    <reaction evidence="9">
        <text>Release of signal peptides from bacterial membrane prolipoproteins. Hydrolyzes -Xaa-Yaa-Zaa-|-(S,diacylglyceryl)Cys-, in which Xaa is hydrophobic (preferably Leu), and Yaa (Ala or Ser) and Zaa (Gly or Ala) have small, neutral side chains.</text>
        <dbReference type="EC" id="3.4.23.36"/>
    </reaction>
</comment>
<evidence type="ECO:0000313" key="11">
    <source>
        <dbReference type="EMBL" id="PYE52685.1"/>
    </source>
</evidence>
<dbReference type="GO" id="GO:0005886">
    <property type="term" value="C:plasma membrane"/>
    <property type="evidence" value="ECO:0007669"/>
    <property type="project" value="UniProtKB-SubCell"/>
</dbReference>
<dbReference type="OrthoDB" id="9810259at2"/>
<keyword evidence="4 9" id="KW-0812">Transmembrane</keyword>
<dbReference type="RefSeq" id="WP_110887588.1">
    <property type="nucleotide sequence ID" value="NZ_QJSX01000012.1"/>
</dbReference>
<dbReference type="InterPro" id="IPR001872">
    <property type="entry name" value="Peptidase_A8"/>
</dbReference>
<comment type="subcellular location">
    <subcellularLocation>
        <location evidence="9">Cell membrane</location>
        <topology evidence="9">Multi-pass membrane protein</topology>
    </subcellularLocation>
</comment>
<dbReference type="PRINTS" id="PR00781">
    <property type="entry name" value="LIPOSIGPTASE"/>
</dbReference>
<gene>
    <name evidence="9" type="primary">lspA</name>
    <name evidence="11" type="ORF">DES52_1122</name>
</gene>
<keyword evidence="8 9" id="KW-0472">Membrane</keyword>
<dbReference type="NCBIfam" id="NF011359">
    <property type="entry name" value="PRK14777.1"/>
    <property type="match status" value="1"/>
</dbReference>
<evidence type="ECO:0000256" key="1">
    <source>
        <dbReference type="ARBA" id="ARBA00006139"/>
    </source>
</evidence>
<feature type="transmembrane region" description="Helical" evidence="9">
    <location>
        <begin position="151"/>
        <end position="172"/>
    </location>
</feature>
<feature type="transmembrane region" description="Helical" evidence="9">
    <location>
        <begin position="103"/>
        <end position="120"/>
    </location>
</feature>
<evidence type="ECO:0000256" key="2">
    <source>
        <dbReference type="ARBA" id="ARBA00022475"/>
    </source>
</evidence>
<keyword evidence="2 9" id="KW-1003">Cell membrane</keyword>
<comment type="similarity">
    <text evidence="1 9 10">Belongs to the peptidase A8 family.</text>
</comment>
<dbReference type="EMBL" id="QJSX01000012">
    <property type="protein sequence ID" value="PYE52685.1"/>
    <property type="molecule type" value="Genomic_DNA"/>
</dbReference>
<feature type="transmembrane region" description="Helical" evidence="9">
    <location>
        <begin position="78"/>
        <end position="96"/>
    </location>
</feature>
<name>A0A318S506_9DEIO</name>
<feature type="transmembrane region" description="Helical" evidence="9">
    <location>
        <begin position="20"/>
        <end position="40"/>
    </location>
</feature>
<keyword evidence="6 9" id="KW-0378">Hydrolase</keyword>
<keyword evidence="7 9" id="KW-1133">Transmembrane helix</keyword>
<comment type="caution">
    <text evidence="11">The sequence shown here is derived from an EMBL/GenBank/DDBJ whole genome shotgun (WGS) entry which is preliminary data.</text>
</comment>
<reference evidence="11 12" key="1">
    <citation type="submission" date="2018-06" db="EMBL/GenBank/DDBJ databases">
        <title>Genomic Encyclopedia of Type Strains, Phase IV (KMG-IV): sequencing the most valuable type-strain genomes for metagenomic binning, comparative biology and taxonomic classification.</title>
        <authorList>
            <person name="Goeker M."/>
        </authorList>
    </citation>
    <scope>NUCLEOTIDE SEQUENCE [LARGE SCALE GENOMIC DNA]</scope>
    <source>
        <strain evidence="11 12">DSM 18048</strain>
    </source>
</reference>
<evidence type="ECO:0000256" key="9">
    <source>
        <dbReference type="HAMAP-Rule" id="MF_00161"/>
    </source>
</evidence>
<keyword evidence="3 9" id="KW-0645">Protease</keyword>
<dbReference type="GO" id="GO:0004190">
    <property type="term" value="F:aspartic-type endopeptidase activity"/>
    <property type="evidence" value="ECO:0007669"/>
    <property type="project" value="UniProtKB-UniRule"/>
</dbReference>
<dbReference type="PANTHER" id="PTHR33695:SF1">
    <property type="entry name" value="LIPOPROTEIN SIGNAL PEPTIDASE"/>
    <property type="match status" value="1"/>
</dbReference>
<keyword evidence="12" id="KW-1185">Reference proteome</keyword>
<comment type="pathway">
    <text evidence="9">Protein modification; lipoprotein biosynthesis (signal peptide cleavage).</text>
</comment>
<sequence>MSDVEPSPLPIRPVRTWPFWVPLVVTSALLALDQWTKVLAVSNLTFGQPVEVAIPGLLGFTLVYNTGAAWSLFQGSAFLLALLRFAVGVGLLVYMARRPQDRFHTVVFAIISAGAIGNAIDGIRQGKVTDMLSSPALDAVTRSINGQPFPIFNIADSCVVVGVILLLIASVVSSVRKPR</sequence>
<dbReference type="GO" id="GO:0006508">
    <property type="term" value="P:proteolysis"/>
    <property type="evidence" value="ECO:0007669"/>
    <property type="project" value="UniProtKB-KW"/>
</dbReference>
<feature type="active site" evidence="9">
    <location>
        <position position="156"/>
    </location>
</feature>
<dbReference type="NCBIfam" id="TIGR00077">
    <property type="entry name" value="lspA"/>
    <property type="match status" value="1"/>
</dbReference>
<dbReference type="UniPathway" id="UPA00665"/>
<keyword evidence="5 9" id="KW-0064">Aspartyl protease</keyword>
<feature type="active site" evidence="9">
    <location>
        <position position="130"/>
    </location>
</feature>
<evidence type="ECO:0000256" key="10">
    <source>
        <dbReference type="RuleBase" id="RU004181"/>
    </source>
</evidence>
<dbReference type="EC" id="3.4.23.36" evidence="9"/>
<organism evidence="11 12">
    <name type="scientific">Deinococcus yavapaiensis KR-236</name>
    <dbReference type="NCBI Taxonomy" id="694435"/>
    <lineage>
        <taxon>Bacteria</taxon>
        <taxon>Thermotogati</taxon>
        <taxon>Deinococcota</taxon>
        <taxon>Deinococci</taxon>
        <taxon>Deinococcales</taxon>
        <taxon>Deinococcaceae</taxon>
        <taxon>Deinococcus</taxon>
    </lineage>
</organism>
<dbReference type="Pfam" id="PF01252">
    <property type="entry name" value="Peptidase_A8"/>
    <property type="match status" value="1"/>
</dbReference>
<evidence type="ECO:0000313" key="12">
    <source>
        <dbReference type="Proteomes" id="UP000248326"/>
    </source>
</evidence>
<comment type="function">
    <text evidence="9">This protein specifically catalyzes the removal of signal peptides from prolipoproteins.</text>
</comment>
<dbReference type="Proteomes" id="UP000248326">
    <property type="component" value="Unassembled WGS sequence"/>
</dbReference>
<dbReference type="PANTHER" id="PTHR33695">
    <property type="entry name" value="LIPOPROTEIN SIGNAL PEPTIDASE"/>
    <property type="match status" value="1"/>
</dbReference>